<dbReference type="AlphaFoldDB" id="A0A9J6BKE4"/>
<dbReference type="EMBL" id="JADBJN010000003">
    <property type="protein sequence ID" value="KAG5670308.1"/>
    <property type="molecule type" value="Genomic_DNA"/>
</dbReference>
<comment type="caution">
    <text evidence="4">The sequence shown here is derived from an EMBL/GenBank/DDBJ whole genome shotgun (WGS) entry which is preliminary data.</text>
</comment>
<comment type="similarity">
    <text evidence="2">Belongs to the ELP6 family.</text>
</comment>
<evidence type="ECO:0000256" key="1">
    <source>
        <dbReference type="ARBA" id="ARBA00005043"/>
    </source>
</evidence>
<comment type="pathway">
    <text evidence="1">tRNA modification; 5-methoxycarbonylmethyl-2-thiouridine-tRNA biosynthesis.</text>
</comment>
<reference evidence="4" key="1">
    <citation type="submission" date="2021-03" db="EMBL/GenBank/DDBJ databases">
        <title>Chromosome level genome of the anhydrobiotic midge Polypedilum vanderplanki.</title>
        <authorList>
            <person name="Yoshida Y."/>
            <person name="Kikawada T."/>
            <person name="Gusev O."/>
        </authorList>
    </citation>
    <scope>NUCLEOTIDE SEQUENCE</scope>
    <source>
        <strain evidence="4">NIAS01</strain>
        <tissue evidence="4">Whole body or cell culture</tissue>
    </source>
</reference>
<dbReference type="InterPro" id="IPR018627">
    <property type="entry name" value="ELP6"/>
</dbReference>
<evidence type="ECO:0000256" key="2">
    <source>
        <dbReference type="ARBA" id="ARBA00008837"/>
    </source>
</evidence>
<evidence type="ECO:0000313" key="5">
    <source>
        <dbReference type="Proteomes" id="UP001107558"/>
    </source>
</evidence>
<keyword evidence="5" id="KW-1185">Reference proteome</keyword>
<name>A0A9J6BKE4_POLVA</name>
<protein>
    <recommendedName>
        <fullName evidence="3">Elongator complex protein 6</fullName>
    </recommendedName>
</protein>
<dbReference type="GO" id="GO:0002098">
    <property type="term" value="P:tRNA wobble uridine modification"/>
    <property type="evidence" value="ECO:0007669"/>
    <property type="project" value="InterPro"/>
</dbReference>
<dbReference type="Gene3D" id="3.40.50.300">
    <property type="entry name" value="P-loop containing nucleotide triphosphate hydrolases"/>
    <property type="match status" value="1"/>
</dbReference>
<sequence length="242" mass="27371">MALLVSACGFTEPRKFITINESCDTDGSFLISSLIGQRLRQQSSAIILVCCHQSLKYYETCGRKLGYNLSMSISKKSFIAIEPLRDIIEATTLKSIQSDKWFDDVHEKIKDFQNNGVRHISVIIDDVSFFRTFGCSEAQLIKISIKLNDLTRQYDGLSVILKIGLTDLHQHLANNIQDLSDCSITVERMKSGDFWDVDGKLIIKKIKCDNGFYSTESERTLLYHIGDHNVKLIAPGEHGLKF</sequence>
<evidence type="ECO:0000256" key="3">
    <source>
        <dbReference type="ARBA" id="ARBA00020263"/>
    </source>
</evidence>
<dbReference type="InterPro" id="IPR027417">
    <property type="entry name" value="P-loop_NTPase"/>
</dbReference>
<dbReference type="GO" id="GO:0033588">
    <property type="term" value="C:elongator holoenzyme complex"/>
    <property type="evidence" value="ECO:0007669"/>
    <property type="project" value="InterPro"/>
</dbReference>
<evidence type="ECO:0000313" key="4">
    <source>
        <dbReference type="EMBL" id="KAG5670308.1"/>
    </source>
</evidence>
<gene>
    <name evidence="4" type="ORF">PVAND_000584</name>
</gene>
<dbReference type="PANTHER" id="PTHR16184:SF6">
    <property type="entry name" value="ELONGATOR COMPLEX PROTEIN 6"/>
    <property type="match status" value="1"/>
</dbReference>
<dbReference type="Proteomes" id="UP001107558">
    <property type="component" value="Chromosome 3"/>
</dbReference>
<dbReference type="Pfam" id="PF09807">
    <property type="entry name" value="ELP6"/>
    <property type="match status" value="1"/>
</dbReference>
<proteinExistence type="inferred from homology"/>
<dbReference type="PANTHER" id="PTHR16184">
    <property type="entry name" value="ELONGATOR COMPLEX PROTEIN 6"/>
    <property type="match status" value="1"/>
</dbReference>
<accession>A0A9J6BKE4</accession>
<organism evidence="4 5">
    <name type="scientific">Polypedilum vanderplanki</name>
    <name type="common">Sleeping chironomid midge</name>
    <dbReference type="NCBI Taxonomy" id="319348"/>
    <lineage>
        <taxon>Eukaryota</taxon>
        <taxon>Metazoa</taxon>
        <taxon>Ecdysozoa</taxon>
        <taxon>Arthropoda</taxon>
        <taxon>Hexapoda</taxon>
        <taxon>Insecta</taxon>
        <taxon>Pterygota</taxon>
        <taxon>Neoptera</taxon>
        <taxon>Endopterygota</taxon>
        <taxon>Diptera</taxon>
        <taxon>Nematocera</taxon>
        <taxon>Chironomoidea</taxon>
        <taxon>Chironomidae</taxon>
        <taxon>Chironominae</taxon>
        <taxon>Polypedilum</taxon>
        <taxon>Polypedilum</taxon>
    </lineage>
</organism>
<dbReference type="OrthoDB" id="9995306at2759"/>